<dbReference type="InterPro" id="IPR050273">
    <property type="entry name" value="GppA/Ppx_hydrolase"/>
</dbReference>
<keyword evidence="4" id="KW-1185">Reference proteome</keyword>
<evidence type="ECO:0000259" key="2">
    <source>
        <dbReference type="Pfam" id="PF21697"/>
    </source>
</evidence>
<keyword evidence="3" id="KW-0378">Hydrolase</keyword>
<dbReference type="GO" id="GO:0004309">
    <property type="term" value="F:exopolyphosphatase activity"/>
    <property type="evidence" value="ECO:0007669"/>
    <property type="project" value="UniProtKB-EC"/>
</dbReference>
<dbReference type="SUPFAM" id="SSF53067">
    <property type="entry name" value="Actin-like ATPase domain"/>
    <property type="match status" value="2"/>
</dbReference>
<proteinExistence type="predicted"/>
<dbReference type="Gene3D" id="3.30.420.150">
    <property type="entry name" value="Exopolyphosphatase. Domain 2"/>
    <property type="match status" value="1"/>
</dbReference>
<dbReference type="PANTHER" id="PTHR30005:SF0">
    <property type="entry name" value="RETROGRADE REGULATION PROTEIN 2"/>
    <property type="match status" value="1"/>
</dbReference>
<reference evidence="3 4" key="1">
    <citation type="submission" date="2018-03" db="EMBL/GenBank/DDBJ databases">
        <authorList>
            <person name="Keele B.F."/>
        </authorList>
    </citation>
    <scope>NUCLEOTIDE SEQUENCE [LARGE SCALE GENOMIC DNA]</scope>
    <source>
        <strain evidence="3 4">CeCT 8812</strain>
    </source>
</reference>
<feature type="domain" description="Ppx/GppA phosphatase N-terminal" evidence="1">
    <location>
        <begin position="34"/>
        <end position="307"/>
    </location>
</feature>
<dbReference type="CDD" id="cd24052">
    <property type="entry name" value="ASKHA_NBD_HpPPX-GppA-like"/>
    <property type="match status" value="1"/>
</dbReference>
<dbReference type="AlphaFoldDB" id="A0A2R8AFM4"/>
<evidence type="ECO:0000313" key="4">
    <source>
        <dbReference type="Proteomes" id="UP000244932"/>
    </source>
</evidence>
<sequence length="502" mass="54042">MPTRTKALLADAPLADLSRVGVVDVGSNSVRLVIFDGAARSPAYFFNEKVLCGLGAGLGQSGVLSPEGRVLALSTLARFCDLARRMNVTSLTGVATAAVREAKDGPDFVAQVERETGLTLRVVSGQEEARLAAQGVLVGWPEALGLTVDIGGASMELARIHGGRIGSCVTSSLAPLALADLKPKDVDRTIETTLTDLRDQMPGNVETMFLVGGSWRAIASLHMARTEYPLRVLHAYQIDPADLAETAEWAASRTLDDLSGLTATSDARMALVPMASRVLVRLLDHFTPGKVLISSYGLREGVLYDHMSADARRRDPLIEAARHMELAAARFPGFGDALFEWILPIFPDLDEYWLRLVQAACLLHDVNWRTHPDFRATAGFEAVTRANLGGIGHRGRIFIGLVLSHRYKSGRRARPDEALLTLLTQEEQVLAEVVGRALRLGSMLTGASASCLEDAPLRRKAAVLSLTLKGEMTRMGGAVVEKRLAKLAQALELEATVEVSAP</sequence>
<evidence type="ECO:0000259" key="1">
    <source>
        <dbReference type="Pfam" id="PF02541"/>
    </source>
</evidence>
<dbReference type="OrthoDB" id="3698573at2"/>
<dbReference type="RefSeq" id="WP_108783572.1">
    <property type="nucleotide sequence ID" value="NZ_OMKW01000004.1"/>
</dbReference>
<dbReference type="Pfam" id="PF02541">
    <property type="entry name" value="Ppx-GppA"/>
    <property type="match status" value="1"/>
</dbReference>
<dbReference type="Gene3D" id="3.30.420.40">
    <property type="match status" value="1"/>
</dbReference>
<dbReference type="Gene3D" id="1.10.3210.10">
    <property type="entry name" value="Hypothetical protein af1432"/>
    <property type="match status" value="1"/>
</dbReference>
<accession>A0A2R8AFM4</accession>
<evidence type="ECO:0000313" key="3">
    <source>
        <dbReference type="EMBL" id="SPF30880.1"/>
    </source>
</evidence>
<dbReference type="SUPFAM" id="SSF109604">
    <property type="entry name" value="HD-domain/PDEase-like"/>
    <property type="match status" value="1"/>
</dbReference>
<dbReference type="Pfam" id="PF21697">
    <property type="entry name" value="Ppx_C"/>
    <property type="match status" value="1"/>
</dbReference>
<feature type="domain" description="Exopolyphosphatase C-terminal" evidence="2">
    <location>
        <begin position="318"/>
        <end position="489"/>
    </location>
</feature>
<dbReference type="InterPro" id="IPR003695">
    <property type="entry name" value="Ppx_GppA_N"/>
</dbReference>
<dbReference type="EC" id="3.6.1.11" evidence="3"/>
<gene>
    <name evidence="3" type="primary">ppx_2</name>
    <name evidence="3" type="ORF">POI8812_03225</name>
</gene>
<organism evidence="3 4">
    <name type="scientific">Pontivivens insulae</name>
    <dbReference type="NCBI Taxonomy" id="1639689"/>
    <lineage>
        <taxon>Bacteria</taxon>
        <taxon>Pseudomonadati</taxon>
        <taxon>Pseudomonadota</taxon>
        <taxon>Alphaproteobacteria</taxon>
        <taxon>Rhodobacterales</taxon>
        <taxon>Paracoccaceae</taxon>
        <taxon>Pontivivens</taxon>
    </lineage>
</organism>
<dbReference type="EMBL" id="OMKW01000004">
    <property type="protein sequence ID" value="SPF30880.1"/>
    <property type="molecule type" value="Genomic_DNA"/>
</dbReference>
<dbReference type="InterPro" id="IPR048951">
    <property type="entry name" value="Ppx_C"/>
</dbReference>
<name>A0A2R8AFM4_9RHOB</name>
<protein>
    <submittedName>
        <fullName evidence="3">Exopolyphosphatase</fullName>
        <ecNumber evidence="3">3.6.1.11</ecNumber>
    </submittedName>
</protein>
<dbReference type="Proteomes" id="UP000244932">
    <property type="component" value="Unassembled WGS sequence"/>
</dbReference>
<dbReference type="InterPro" id="IPR043129">
    <property type="entry name" value="ATPase_NBD"/>
</dbReference>
<dbReference type="PANTHER" id="PTHR30005">
    <property type="entry name" value="EXOPOLYPHOSPHATASE"/>
    <property type="match status" value="1"/>
</dbReference>